<evidence type="ECO:0000313" key="3">
    <source>
        <dbReference type="Proteomes" id="UP000317257"/>
    </source>
</evidence>
<feature type="compositionally biased region" description="Low complexity" evidence="1">
    <location>
        <begin position="45"/>
        <end position="54"/>
    </location>
</feature>
<evidence type="ECO:0000256" key="1">
    <source>
        <dbReference type="SAM" id="MobiDB-lite"/>
    </source>
</evidence>
<dbReference type="EMBL" id="SBHS01000006">
    <property type="protein sequence ID" value="TWU75828.1"/>
    <property type="molecule type" value="Genomic_DNA"/>
</dbReference>
<feature type="region of interest" description="Disordered" evidence="1">
    <location>
        <begin position="73"/>
        <end position="114"/>
    </location>
</feature>
<proteinExistence type="predicted"/>
<name>A0A5C6GG13_METRR</name>
<evidence type="ECO:0000313" key="2">
    <source>
        <dbReference type="EMBL" id="TWU75828.1"/>
    </source>
</evidence>
<dbReference type="Proteomes" id="UP000317257">
    <property type="component" value="Unassembled WGS sequence"/>
</dbReference>
<reference evidence="3" key="1">
    <citation type="submission" date="2018-12" db="EMBL/GenBank/DDBJ databases">
        <title>The complete genome of Metarhizium rileyi, a key fungal pathogen of Lepidoptera.</title>
        <authorList>
            <person name="Binneck E."/>
            <person name="Lastra C.C.L."/>
            <person name="Sosa-Gomez D.R."/>
        </authorList>
    </citation>
    <scope>NUCLEOTIDE SEQUENCE [LARGE SCALE GENOMIC DNA]</scope>
    <source>
        <strain evidence="3">Cep018-CH2</strain>
    </source>
</reference>
<dbReference type="AlphaFoldDB" id="A0A5C6GG13"/>
<feature type="region of interest" description="Disordered" evidence="1">
    <location>
        <begin position="27"/>
        <end position="55"/>
    </location>
</feature>
<accession>A0A5C6GG13</accession>
<comment type="caution">
    <text evidence="2">The sequence shown here is derived from an EMBL/GenBank/DDBJ whole genome shotgun (WGS) entry which is preliminary data.</text>
</comment>
<protein>
    <submittedName>
        <fullName evidence="2">Uncharacterized protein</fullName>
    </submittedName>
</protein>
<organism evidence="2 3">
    <name type="scientific">Metarhizium rileyi (strain RCEF 4871)</name>
    <name type="common">Nomuraea rileyi</name>
    <dbReference type="NCBI Taxonomy" id="1649241"/>
    <lineage>
        <taxon>Eukaryota</taxon>
        <taxon>Fungi</taxon>
        <taxon>Dikarya</taxon>
        <taxon>Ascomycota</taxon>
        <taxon>Pezizomycotina</taxon>
        <taxon>Sordariomycetes</taxon>
        <taxon>Hypocreomycetidae</taxon>
        <taxon>Hypocreales</taxon>
        <taxon>Clavicipitaceae</taxon>
        <taxon>Metarhizium</taxon>
    </lineage>
</organism>
<sequence length="114" mass="12890">MRSGDDDHHGSTVSFYSAFGIKHLAPNEPLELERDGNEAYEPPEESSGSLLPPLNNEFRQYQTYALNSCIITEEEEQGERNPFNTDNLDKLSVVNVQQQDSDPKPSRRTHARGQ</sequence>
<gene>
    <name evidence="2" type="ORF">ED733_004842</name>
</gene>